<evidence type="ECO:0000313" key="2">
    <source>
        <dbReference type="Proteomes" id="UP000003423"/>
    </source>
</evidence>
<comment type="caution">
    <text evidence="1">The sequence shown here is derived from an EMBL/GenBank/DDBJ whole genome shotgun (WGS) entry which is preliminary data.</text>
</comment>
<keyword evidence="2" id="KW-1185">Reference proteome</keyword>
<dbReference type="EMBL" id="AEXL02000075">
    <property type="protein sequence ID" value="EIJ66238.1"/>
    <property type="molecule type" value="Genomic_DNA"/>
</dbReference>
<organism evidence="1 2">
    <name type="scientific">Candidatus Nitrosopumilus salarius BD31</name>
    <dbReference type="NCBI Taxonomy" id="859350"/>
    <lineage>
        <taxon>Archaea</taxon>
        <taxon>Nitrososphaerota</taxon>
        <taxon>Nitrososphaeria</taxon>
        <taxon>Nitrosopumilales</taxon>
        <taxon>Nitrosopumilaceae</taxon>
        <taxon>Nitrosopumilus</taxon>
    </lineage>
</organism>
<gene>
    <name evidence="1" type="ORF">BD31_I0332</name>
</gene>
<reference evidence="1 2" key="1">
    <citation type="journal article" date="2012" name="J. Bacteriol.">
        <title>Genome sequence of "Candidatus Nitrosopumilus salaria" BD31, an ammonia-oxidizing archaeon from the San Francisco Bay estuary.</title>
        <authorList>
            <person name="Mosier A.C."/>
            <person name="Allen E.E."/>
            <person name="Kim M."/>
            <person name="Ferriera S."/>
            <person name="Francis C.A."/>
        </authorList>
    </citation>
    <scope>NUCLEOTIDE SEQUENCE [LARGE SCALE GENOMIC DNA]</scope>
    <source>
        <strain evidence="1 2">BD31</strain>
    </source>
</reference>
<dbReference type="AlphaFoldDB" id="I3D3E5"/>
<dbReference type="PATRIC" id="fig|859350.6.peg.695"/>
<name>I3D3E5_9ARCH</name>
<proteinExistence type="predicted"/>
<dbReference type="OrthoDB" id="7608at2157"/>
<dbReference type="Proteomes" id="UP000003423">
    <property type="component" value="Unassembled WGS sequence"/>
</dbReference>
<evidence type="ECO:0000313" key="1">
    <source>
        <dbReference type="EMBL" id="EIJ66238.1"/>
    </source>
</evidence>
<protein>
    <submittedName>
        <fullName evidence="1">Uncharacterized protein</fullName>
    </submittedName>
</protein>
<accession>I3D3E5</accession>
<dbReference type="RefSeq" id="WP_008298629.1">
    <property type="nucleotide sequence ID" value="NZ_AEXL02000075.1"/>
</dbReference>
<sequence>MARIKLKLGENEIEVDSRDFYVDNQTLGEIIDNISQHLPDNQAKIVYETESSQKPTEFEHPAQFGLEYLDDAEAYEPEFNEPKYITPHEIKSKLRILETSKFFDSPRTVTEIVQQLREYGWAAGPLDVSKALAKMASNKEIMKDSSENRTHYFVQESLVVN</sequence>